<dbReference type="EMBL" id="LT598488">
    <property type="protein sequence ID" value="SCW01514.1"/>
    <property type="molecule type" value="Genomic_DNA"/>
</dbReference>
<dbReference type="OrthoDB" id="10325852at2759"/>
<evidence type="ECO:0000313" key="1">
    <source>
        <dbReference type="EMBL" id="SCW01514.1"/>
    </source>
</evidence>
<evidence type="ECO:0000313" key="2">
    <source>
        <dbReference type="Proteomes" id="UP000190831"/>
    </source>
</evidence>
<protein>
    <submittedName>
        <fullName evidence="1">LAFE_0E01332g1_1</fullName>
    </submittedName>
</protein>
<reference evidence="2" key="1">
    <citation type="submission" date="2016-03" db="EMBL/GenBank/DDBJ databases">
        <authorList>
            <person name="Devillers H."/>
        </authorList>
    </citation>
    <scope>NUCLEOTIDE SEQUENCE [LARGE SCALE GENOMIC DNA]</scope>
</reference>
<dbReference type="Proteomes" id="UP000190831">
    <property type="component" value="Chromosome E"/>
</dbReference>
<dbReference type="AlphaFoldDB" id="A0A1G4MC72"/>
<dbReference type="OMA" id="INCNANP"/>
<proteinExistence type="predicted"/>
<accession>A0A1G4MC72</accession>
<keyword evidence="2" id="KW-1185">Reference proteome</keyword>
<sequence length="123" mass="12989">MSVSSSAVMPSMVISNGCVVGNIDCGLYHLNVSCNTSALEGWMCGVTFSSGAMESNDTLNHGFNSISCGDGSMLYIGENTTALDGYVCGLTFYSPAPTSVASTVNFRWYHLLLAMFALIQCSL</sequence>
<name>A0A1G4MC72_LACFM</name>
<gene>
    <name evidence="1" type="ORF">LAFE_0E01332G</name>
</gene>
<organism evidence="1 2">
    <name type="scientific">Lachancea fermentati</name>
    <name type="common">Zygosaccharomyces fermentati</name>
    <dbReference type="NCBI Taxonomy" id="4955"/>
    <lineage>
        <taxon>Eukaryota</taxon>
        <taxon>Fungi</taxon>
        <taxon>Dikarya</taxon>
        <taxon>Ascomycota</taxon>
        <taxon>Saccharomycotina</taxon>
        <taxon>Saccharomycetes</taxon>
        <taxon>Saccharomycetales</taxon>
        <taxon>Saccharomycetaceae</taxon>
        <taxon>Lachancea</taxon>
    </lineage>
</organism>